<protein>
    <submittedName>
        <fullName evidence="1">Uncharacterized protein</fullName>
    </submittedName>
</protein>
<evidence type="ECO:0000313" key="1">
    <source>
        <dbReference type="EMBL" id="KAG8573441.1"/>
    </source>
</evidence>
<accession>A0AAV7BLP8</accession>
<keyword evidence="2" id="KW-1185">Reference proteome</keyword>
<gene>
    <name evidence="1" type="ORF">GDO81_012410</name>
</gene>
<dbReference type="AlphaFoldDB" id="A0AAV7BLP8"/>
<comment type="caution">
    <text evidence="1">The sequence shown here is derived from an EMBL/GenBank/DDBJ whole genome shotgun (WGS) entry which is preliminary data.</text>
</comment>
<organism evidence="1 2">
    <name type="scientific">Engystomops pustulosus</name>
    <name type="common">Tungara frog</name>
    <name type="synonym">Physalaemus pustulosus</name>
    <dbReference type="NCBI Taxonomy" id="76066"/>
    <lineage>
        <taxon>Eukaryota</taxon>
        <taxon>Metazoa</taxon>
        <taxon>Chordata</taxon>
        <taxon>Craniata</taxon>
        <taxon>Vertebrata</taxon>
        <taxon>Euteleostomi</taxon>
        <taxon>Amphibia</taxon>
        <taxon>Batrachia</taxon>
        <taxon>Anura</taxon>
        <taxon>Neobatrachia</taxon>
        <taxon>Hyloidea</taxon>
        <taxon>Leptodactylidae</taxon>
        <taxon>Leiuperinae</taxon>
        <taxon>Engystomops</taxon>
    </lineage>
</organism>
<dbReference type="Proteomes" id="UP000824782">
    <property type="component" value="Unassembled WGS sequence"/>
</dbReference>
<evidence type="ECO:0000313" key="2">
    <source>
        <dbReference type="Proteomes" id="UP000824782"/>
    </source>
</evidence>
<sequence length="82" mass="9804">MRPDTNVFIPILRFKRKQNETHWMHELCDVQMVLQSLRQLLLLALMSTEVKIFKTQSMYRLIRSNKECGQNLTVCIEATQHR</sequence>
<proteinExistence type="predicted"/>
<name>A0AAV7BLP8_ENGPU</name>
<reference evidence="1" key="1">
    <citation type="thesis" date="2020" institute="ProQuest LLC" country="789 East Eisenhower Parkway, Ann Arbor, MI, USA">
        <title>Comparative Genomics and Chromosome Evolution.</title>
        <authorList>
            <person name="Mudd A.B."/>
        </authorList>
    </citation>
    <scope>NUCLEOTIDE SEQUENCE</scope>
    <source>
        <strain evidence="1">237g6f4</strain>
        <tissue evidence="1">Blood</tissue>
    </source>
</reference>
<dbReference type="EMBL" id="WNYA01000005">
    <property type="protein sequence ID" value="KAG8573441.1"/>
    <property type="molecule type" value="Genomic_DNA"/>
</dbReference>